<dbReference type="Gene3D" id="1.20.120.450">
    <property type="entry name" value="dinb family like domain"/>
    <property type="match status" value="1"/>
</dbReference>
<sequence length="172" mass="20266">MRTYRDKEELKNEIRQSFEKYISEFDTIPEALKDKRVPGVDRTPAENLAYQVGWTTLLLKWEADEKRGMDVKTPSEQFKWNQLGGLYQWFTDTYAHLSLAELKGKLNENIAAIQIMIDSMSEEELFQPHMRRWADDATKTAVWEAYKFIHVNTVAPFGTFRTKIRKWKKAAL</sequence>
<dbReference type="PANTHER" id="PTHR40658">
    <property type="match status" value="1"/>
</dbReference>
<dbReference type="Pfam" id="PF08020">
    <property type="entry name" value="DUF1706"/>
    <property type="match status" value="1"/>
</dbReference>
<dbReference type="AlphaFoldDB" id="A0A1E3UM75"/>
<dbReference type="RefSeq" id="WP_069431268.1">
    <property type="nucleotide sequence ID" value="NZ_MEHA01000003.1"/>
</dbReference>
<dbReference type="OrthoDB" id="9786621at2"/>
<name>A0A1E3UM75_9FIRM</name>
<dbReference type="InterPro" id="IPR034660">
    <property type="entry name" value="DinB/YfiT-like"/>
</dbReference>
<protein>
    <submittedName>
        <fullName evidence="1">Cytoplasmic protein</fullName>
    </submittedName>
</protein>
<evidence type="ECO:0000313" key="2">
    <source>
        <dbReference type="Proteomes" id="UP000094271"/>
    </source>
</evidence>
<accession>A0A1E3UM75</accession>
<comment type="caution">
    <text evidence="1">The sequence shown here is derived from an EMBL/GenBank/DDBJ whole genome shotgun (WGS) entry which is preliminary data.</text>
</comment>
<dbReference type="PIRSF" id="PIRSF031551">
    <property type="entry name" value="DUF1706"/>
    <property type="match status" value="1"/>
</dbReference>
<dbReference type="Proteomes" id="UP000094271">
    <property type="component" value="Unassembled WGS sequence"/>
</dbReference>
<dbReference type="PANTHER" id="PTHR40658:SF3">
    <property type="entry name" value="CLBS_DFSB FAMILY FOUR-HELIX BUNDLE PROTEIN"/>
    <property type="match status" value="1"/>
</dbReference>
<proteinExistence type="predicted"/>
<organism evidence="1 2">
    <name type="scientific">Eisenbergiella tayi</name>
    <dbReference type="NCBI Taxonomy" id="1432052"/>
    <lineage>
        <taxon>Bacteria</taxon>
        <taxon>Bacillati</taxon>
        <taxon>Bacillota</taxon>
        <taxon>Clostridia</taxon>
        <taxon>Lachnospirales</taxon>
        <taxon>Lachnospiraceae</taxon>
        <taxon>Eisenbergiella</taxon>
    </lineage>
</organism>
<dbReference type="EMBL" id="MEHA01000003">
    <property type="protein sequence ID" value="ODR54105.1"/>
    <property type="molecule type" value="Genomic_DNA"/>
</dbReference>
<dbReference type="InterPro" id="IPR012550">
    <property type="entry name" value="DUF1706"/>
</dbReference>
<evidence type="ECO:0000313" key="1">
    <source>
        <dbReference type="EMBL" id="ODR54105.1"/>
    </source>
</evidence>
<gene>
    <name evidence="1" type="ORF">BEI59_06005</name>
</gene>
<reference evidence="1 2" key="1">
    <citation type="submission" date="2016-08" db="EMBL/GenBank/DDBJ databases">
        <authorList>
            <person name="Seilhamer J.J."/>
        </authorList>
    </citation>
    <scope>NUCLEOTIDE SEQUENCE [LARGE SCALE GENOMIC DNA]</scope>
    <source>
        <strain evidence="1 2">NML150140-1</strain>
    </source>
</reference>